<organism evidence="3 4">
    <name type="scientific">Biomphalaria glabrata</name>
    <name type="common">Bloodfluke planorb</name>
    <name type="synonym">Freshwater snail</name>
    <dbReference type="NCBI Taxonomy" id="6526"/>
    <lineage>
        <taxon>Eukaryota</taxon>
        <taxon>Metazoa</taxon>
        <taxon>Spiralia</taxon>
        <taxon>Lophotrochozoa</taxon>
        <taxon>Mollusca</taxon>
        <taxon>Gastropoda</taxon>
        <taxon>Heterobranchia</taxon>
        <taxon>Euthyneura</taxon>
        <taxon>Panpulmonata</taxon>
        <taxon>Hygrophila</taxon>
        <taxon>Lymnaeoidea</taxon>
        <taxon>Planorbidae</taxon>
        <taxon>Biomphalaria</taxon>
    </lineage>
</organism>
<feature type="transmembrane region" description="Helical" evidence="2">
    <location>
        <begin position="527"/>
        <end position="550"/>
    </location>
</feature>
<keyword evidence="2" id="KW-1133">Transmembrane helix</keyword>
<dbReference type="GeneID" id="106058242"/>
<feature type="compositionally biased region" description="Low complexity" evidence="1">
    <location>
        <begin position="269"/>
        <end position="280"/>
    </location>
</feature>
<dbReference type="KEGG" id="bgt:106058242"/>
<feature type="transmembrane region" description="Helical" evidence="2">
    <location>
        <begin position="160"/>
        <end position="183"/>
    </location>
</feature>
<evidence type="ECO:0000256" key="2">
    <source>
        <dbReference type="SAM" id="Phobius"/>
    </source>
</evidence>
<dbReference type="Proteomes" id="UP001165740">
    <property type="component" value="Chromosome 8"/>
</dbReference>
<sequence length="623" mass="68354">MSDPTTAPLIGIILENRTMNLTSGAVDEELKGDDSTLEAYTVVLSVAAHALSMLFGGGSSLAVIAAITTRRNINKYSYTLVLALFLSCCSLNFIWSPMEVVDLIMYHRLHSHPYHGFLVTKSSIYIFLILTLSLVVVLLSVEGVIRLVNKYGRVLRKLWPLLTCLIALFCAVFLTTGFISVCAQFRGGSESLYILHESNIRSTFLALISFAFIVVIVTVCLLGLFLVRETIYWEDGRPHFRRKNLKLTIPEFLISQSNACADNDGGFEPSHSGTPSPSTPKLLTVSEPDTTSIKGEDANTISELHSPVAKPMGNRLGINMAQVLGRRRHTICQINDSTSAASTPADPISRAKQYNYVRKFSVDISALQAQLQNPKIFQEAPFQSDIDLTKKPPADSAKTAIPKPLFPLKPLSLKQEEEKEDTPVNTDNNKKKEAGSAPVPPPPVIMVSNDEAQPNHDLDVPNATQNCQESFHKETNIHVVSNTVPQKPTSLAFKDESSSNDEPMPTLESAQSDPSEAESENQKLARLSLLMCLAFLLNMLPVFVTLTLQLSLSPHAFLNILPCTMAISSIQTIVYPHLVACSDDVVHRAVQKLKTRAKQLCSCRAYSEGSQSHAEDSSSTSQL</sequence>
<feature type="transmembrane region" description="Helical" evidence="2">
    <location>
        <begin position="203"/>
        <end position="227"/>
    </location>
</feature>
<name>A0A9U8E483_BIOGL</name>
<accession>A0A9U8E483</accession>
<evidence type="ECO:0000256" key="1">
    <source>
        <dbReference type="SAM" id="MobiDB-lite"/>
    </source>
</evidence>
<dbReference type="RefSeq" id="XP_013071075.2">
    <property type="nucleotide sequence ID" value="XM_013215621.2"/>
</dbReference>
<gene>
    <name evidence="4" type="primary">LOC106058242</name>
</gene>
<feature type="region of interest" description="Disordered" evidence="1">
    <location>
        <begin position="264"/>
        <end position="283"/>
    </location>
</feature>
<dbReference type="OMA" id="CFGLCYQ"/>
<feature type="transmembrane region" description="Helical" evidence="2">
    <location>
        <begin position="124"/>
        <end position="148"/>
    </location>
</feature>
<keyword evidence="3" id="KW-1185">Reference proteome</keyword>
<protein>
    <submittedName>
        <fullName evidence="4">Uncharacterized protein LOC106058242</fullName>
    </submittedName>
</protein>
<feature type="compositionally biased region" description="Low complexity" evidence="1">
    <location>
        <begin position="402"/>
        <end position="413"/>
    </location>
</feature>
<dbReference type="AlphaFoldDB" id="A0A9U8E483"/>
<feature type="transmembrane region" description="Helical" evidence="2">
    <location>
        <begin position="76"/>
        <end position="95"/>
    </location>
</feature>
<feature type="compositionally biased region" description="Polar residues" evidence="1">
    <location>
        <begin position="478"/>
        <end position="489"/>
    </location>
</feature>
<feature type="region of interest" description="Disordered" evidence="1">
    <location>
        <begin position="478"/>
        <end position="519"/>
    </location>
</feature>
<keyword evidence="2" id="KW-0472">Membrane</keyword>
<feature type="transmembrane region" description="Helical" evidence="2">
    <location>
        <begin position="39"/>
        <end position="64"/>
    </location>
</feature>
<proteinExistence type="predicted"/>
<keyword evidence="2" id="KW-0812">Transmembrane</keyword>
<reference evidence="4" key="1">
    <citation type="submission" date="2025-08" db="UniProtKB">
        <authorList>
            <consortium name="RefSeq"/>
        </authorList>
    </citation>
    <scope>IDENTIFICATION</scope>
</reference>
<evidence type="ECO:0000313" key="3">
    <source>
        <dbReference type="Proteomes" id="UP001165740"/>
    </source>
</evidence>
<dbReference type="OrthoDB" id="6101292at2759"/>
<evidence type="ECO:0000313" key="4">
    <source>
        <dbReference type="RefSeq" id="XP_013071075.2"/>
    </source>
</evidence>
<feature type="region of interest" description="Disordered" evidence="1">
    <location>
        <begin position="387"/>
        <end position="463"/>
    </location>
</feature>